<dbReference type="Pfam" id="PF17851">
    <property type="entry name" value="GH43_C2"/>
    <property type="match status" value="1"/>
</dbReference>
<comment type="caution">
    <text evidence="5">The sequence shown here is derived from an EMBL/GenBank/DDBJ whole genome shotgun (WGS) entry which is preliminary data.</text>
</comment>
<dbReference type="InterPro" id="IPR051795">
    <property type="entry name" value="Glycosyl_Hydrlase_43"/>
</dbReference>
<evidence type="ECO:0000256" key="1">
    <source>
        <dbReference type="ARBA" id="ARBA00022801"/>
    </source>
</evidence>
<dbReference type="InterPro" id="IPR041542">
    <property type="entry name" value="GH43_C2"/>
</dbReference>
<dbReference type="PANTHER" id="PTHR42812">
    <property type="entry name" value="BETA-XYLOSIDASE"/>
    <property type="match status" value="1"/>
</dbReference>
<evidence type="ECO:0000313" key="5">
    <source>
        <dbReference type="EMBL" id="MBW3127709.1"/>
    </source>
</evidence>
<comment type="similarity">
    <text evidence="3">Belongs to the glycosyl hydrolase 43 family.</text>
</comment>
<evidence type="ECO:0000256" key="2">
    <source>
        <dbReference type="ARBA" id="ARBA00023295"/>
    </source>
</evidence>
<sequence>MSDDGVRVVGEPFTLLRDDEKKGLEGQCVVKRGGYYYLFYSLGNCCGRECTYQVQVARSATLRGPYTRYANNPILAETEAWKCAGHGTLVTSAHGKDFFLYHAYSKTADVYTGRQGMLAAVEWNKATGWPTLHPEGDKAAPVQDFRDDFSAGSLSNAWQWDFRHSQPTWQIKQGTLLLAGSVGADNLAGTALTVRPLMGTYTVTTEVAKHNATLKSLVLYGDASQAVGVGVRNDTVEVWAVKDKKRTVLQAVAIKAQQPVQMKMTVEQGSKCRFFWLNSNSWIEVKTGGTYYKADFLPPWDRSPRPGLLHQGATTDPATFNSFAISY</sequence>
<dbReference type="Pfam" id="PF04616">
    <property type="entry name" value="Glyco_hydro_43"/>
    <property type="match status" value="1"/>
</dbReference>
<reference evidence="5 6" key="1">
    <citation type="submission" date="2021-07" db="EMBL/GenBank/DDBJ databases">
        <title>Hymenobacter profundi sp. nov., isolated from deep-sea water.</title>
        <authorList>
            <person name="Kim M.K."/>
        </authorList>
    </citation>
    <scope>NUCLEOTIDE SEQUENCE [LARGE SCALE GENOMIC DNA]</scope>
    <source>
        <strain evidence="5 6">M2</strain>
    </source>
</reference>
<keyword evidence="1 3" id="KW-0378">Hydrolase</keyword>
<evidence type="ECO:0000259" key="4">
    <source>
        <dbReference type="Pfam" id="PF17851"/>
    </source>
</evidence>
<accession>A0ABS6WY96</accession>
<proteinExistence type="inferred from homology"/>
<feature type="domain" description="Beta-xylosidase C-terminal Concanavalin A-like" evidence="4">
    <location>
        <begin position="146"/>
        <end position="287"/>
    </location>
</feature>
<organism evidence="5 6">
    <name type="scientific">Hymenobacter profundi</name>
    <dbReference type="NCBI Taxonomy" id="1982110"/>
    <lineage>
        <taxon>Bacteria</taxon>
        <taxon>Pseudomonadati</taxon>
        <taxon>Bacteroidota</taxon>
        <taxon>Cytophagia</taxon>
        <taxon>Cytophagales</taxon>
        <taxon>Hymenobacteraceae</taxon>
        <taxon>Hymenobacter</taxon>
    </lineage>
</organism>
<keyword evidence="6" id="KW-1185">Reference proteome</keyword>
<protein>
    <submittedName>
        <fullName evidence="5">Family 43 glycosylhydrolase</fullName>
    </submittedName>
</protein>
<dbReference type="EMBL" id="JAHWGL010000009">
    <property type="protein sequence ID" value="MBW3127709.1"/>
    <property type="molecule type" value="Genomic_DNA"/>
</dbReference>
<dbReference type="PANTHER" id="PTHR42812:SF12">
    <property type="entry name" value="BETA-XYLOSIDASE-RELATED"/>
    <property type="match status" value="1"/>
</dbReference>
<dbReference type="InterPro" id="IPR006710">
    <property type="entry name" value="Glyco_hydro_43"/>
</dbReference>
<dbReference type="Proteomes" id="UP000826188">
    <property type="component" value="Unassembled WGS sequence"/>
</dbReference>
<evidence type="ECO:0000313" key="6">
    <source>
        <dbReference type="Proteomes" id="UP000826188"/>
    </source>
</evidence>
<gene>
    <name evidence="5" type="ORF">KYK14_04055</name>
</gene>
<keyword evidence="2 3" id="KW-0326">Glycosidase</keyword>
<evidence type="ECO:0000256" key="3">
    <source>
        <dbReference type="RuleBase" id="RU361187"/>
    </source>
</evidence>
<name>A0ABS6WY96_9BACT</name>